<sequence>SGKQSLPAMKTRTGQKLVKGEKDNFNPTQPRASKPSPTVFCYICGRQFGSKSIDIHLPQCLKKWHAENDKLPKNQRRPPPTKPEDVVVGGVVDREATNEAHWKSSQGLMLECEHCGRRFKEDRLPVHQRSCTADSPAKRLGSKSRERVKK</sequence>
<proteinExistence type="predicted"/>
<reference evidence="8" key="1">
    <citation type="submission" date="2023-10" db="EMBL/GenBank/DDBJ databases">
        <title>Genome assembly of Pristionchus species.</title>
        <authorList>
            <person name="Yoshida K."/>
            <person name="Sommer R.J."/>
        </authorList>
    </citation>
    <scope>NUCLEOTIDE SEQUENCE</scope>
    <source>
        <strain evidence="8">RS0144</strain>
    </source>
</reference>
<dbReference type="GO" id="GO:0008270">
    <property type="term" value="F:zinc ion binding"/>
    <property type="evidence" value="ECO:0007669"/>
    <property type="project" value="UniProtKB-KW"/>
</dbReference>
<keyword evidence="2" id="KW-0677">Repeat</keyword>
<keyword evidence="9" id="KW-1185">Reference proteome</keyword>
<feature type="region of interest" description="Disordered" evidence="6">
    <location>
        <begin position="1"/>
        <end position="34"/>
    </location>
</feature>
<dbReference type="Gene3D" id="3.30.160.60">
    <property type="entry name" value="Classic Zinc Finger"/>
    <property type="match status" value="2"/>
</dbReference>
<protein>
    <recommendedName>
        <fullName evidence="7">C2HC/C3H-type domain-containing protein</fullName>
    </recommendedName>
</protein>
<evidence type="ECO:0000256" key="2">
    <source>
        <dbReference type="ARBA" id="ARBA00022737"/>
    </source>
</evidence>
<evidence type="ECO:0000313" key="9">
    <source>
        <dbReference type="Proteomes" id="UP001432027"/>
    </source>
</evidence>
<dbReference type="PANTHER" id="PTHR13555">
    <property type="entry name" value="C2H2 ZINC FINGER CGI-62-RELATED"/>
    <property type="match status" value="1"/>
</dbReference>
<evidence type="ECO:0000256" key="6">
    <source>
        <dbReference type="SAM" id="MobiDB-lite"/>
    </source>
</evidence>
<dbReference type="PANTHER" id="PTHR13555:SF68">
    <property type="entry name" value="ZINC FINGER PROTEIN 474"/>
    <property type="match status" value="1"/>
</dbReference>
<feature type="domain" description="C2HC/C3H-type" evidence="7">
    <location>
        <begin position="37"/>
        <end position="66"/>
    </location>
</feature>
<feature type="non-terminal residue" evidence="8">
    <location>
        <position position="1"/>
    </location>
</feature>
<evidence type="ECO:0000256" key="4">
    <source>
        <dbReference type="ARBA" id="ARBA00022833"/>
    </source>
</evidence>
<dbReference type="InterPro" id="IPR026319">
    <property type="entry name" value="ZC2HC1A/B-like"/>
</dbReference>
<feature type="compositionally biased region" description="Basic residues" evidence="6">
    <location>
        <begin position="140"/>
        <end position="150"/>
    </location>
</feature>
<name>A0AAV5UFD9_9BILA</name>
<dbReference type="EMBL" id="BTSX01000006">
    <property type="protein sequence ID" value="GMT05181.1"/>
    <property type="molecule type" value="Genomic_DNA"/>
</dbReference>
<dbReference type="Proteomes" id="UP001432027">
    <property type="component" value="Unassembled WGS sequence"/>
</dbReference>
<dbReference type="PROSITE" id="PS52027">
    <property type="entry name" value="ZF_C2HC_C3H"/>
    <property type="match status" value="2"/>
</dbReference>
<dbReference type="Pfam" id="PF13913">
    <property type="entry name" value="zf-C2HC_2"/>
    <property type="match status" value="2"/>
</dbReference>
<gene>
    <name evidence="8" type="ORF">PENTCL1PPCAC_27355</name>
</gene>
<evidence type="ECO:0000256" key="1">
    <source>
        <dbReference type="ARBA" id="ARBA00022723"/>
    </source>
</evidence>
<evidence type="ECO:0000313" key="8">
    <source>
        <dbReference type="EMBL" id="GMT05181.1"/>
    </source>
</evidence>
<feature type="domain" description="C2HC/C3H-type" evidence="7">
    <location>
        <begin position="108"/>
        <end position="137"/>
    </location>
</feature>
<dbReference type="InterPro" id="IPR049899">
    <property type="entry name" value="Znf_C2HC_C3H"/>
</dbReference>
<comment type="caution">
    <text evidence="8">The sequence shown here is derived from an EMBL/GenBank/DDBJ whole genome shotgun (WGS) entry which is preliminary data.</text>
</comment>
<evidence type="ECO:0000259" key="7">
    <source>
        <dbReference type="PROSITE" id="PS52027"/>
    </source>
</evidence>
<evidence type="ECO:0000256" key="5">
    <source>
        <dbReference type="PROSITE-ProRule" id="PRU01371"/>
    </source>
</evidence>
<keyword evidence="1" id="KW-0479">Metal-binding</keyword>
<organism evidence="8 9">
    <name type="scientific">Pristionchus entomophagus</name>
    <dbReference type="NCBI Taxonomy" id="358040"/>
    <lineage>
        <taxon>Eukaryota</taxon>
        <taxon>Metazoa</taxon>
        <taxon>Ecdysozoa</taxon>
        <taxon>Nematoda</taxon>
        <taxon>Chromadorea</taxon>
        <taxon>Rhabditida</taxon>
        <taxon>Rhabditina</taxon>
        <taxon>Diplogasteromorpha</taxon>
        <taxon>Diplogasteroidea</taxon>
        <taxon>Neodiplogasteridae</taxon>
        <taxon>Pristionchus</taxon>
    </lineage>
</organism>
<keyword evidence="3 5" id="KW-0863">Zinc-finger</keyword>
<feature type="region of interest" description="Disordered" evidence="6">
    <location>
        <begin position="125"/>
        <end position="150"/>
    </location>
</feature>
<evidence type="ECO:0000256" key="3">
    <source>
        <dbReference type="ARBA" id="ARBA00022771"/>
    </source>
</evidence>
<accession>A0AAV5UFD9</accession>
<dbReference type="AlphaFoldDB" id="A0AAV5UFD9"/>
<keyword evidence="4" id="KW-0862">Zinc</keyword>